<dbReference type="AlphaFoldDB" id="Q8RLM3"/>
<name>Q8RLM3_CORJE</name>
<evidence type="ECO:0000313" key="1">
    <source>
        <dbReference type="EMBL" id="AAL85947.1"/>
    </source>
</evidence>
<keyword evidence="1" id="KW-0614">Plasmid</keyword>
<organism evidence="1">
    <name type="scientific">Corynebacterium jeikeium</name>
    <dbReference type="NCBI Taxonomy" id="38289"/>
    <lineage>
        <taxon>Bacteria</taxon>
        <taxon>Bacillati</taxon>
        <taxon>Actinomycetota</taxon>
        <taxon>Actinomycetes</taxon>
        <taxon>Mycobacteriales</taxon>
        <taxon>Corynebacteriaceae</taxon>
        <taxon>Corynebacterium</taxon>
    </lineage>
</organism>
<reference evidence="1" key="1">
    <citation type="journal article" date="2004" name="Plasmid">
        <title>Comparative genomics identified two conserved DNA modules in a corynebacterial plasmid family present in clinical isolates of the opportunistic human pathogen Corynebacterium jeikeium.</title>
        <authorList>
            <person name="Tauch A."/>
            <person name="Bischoff N."/>
            <person name="Puhler A."/>
            <person name="Kalinowski J."/>
        </authorList>
    </citation>
    <scope>NUCLEOTIDE SEQUENCE</scope>
    <source>
        <strain evidence="1">K64</strain>
        <plasmid evidence="1">pK64</plasmid>
    </source>
</reference>
<gene>
    <name evidence="1" type="primary">ypkM</name>
</gene>
<dbReference type="EMBL" id="AY079086">
    <property type="protein sequence ID" value="AAL85947.1"/>
    <property type="molecule type" value="Genomic_DNA"/>
</dbReference>
<protein>
    <submittedName>
        <fullName evidence="1">YpkM</fullName>
    </submittedName>
</protein>
<accession>Q8RLM3</accession>
<geneLocation type="plasmid" evidence="1">
    <name>pK64</name>
</geneLocation>
<proteinExistence type="predicted"/>
<sequence length="154" mass="17111">MPRSRPACAGRLRLWALCGDGAWRDFAEELLVFQHRVDDIASASCQAGWQFRRRPHPLISLLSFCFFHDVPVARTGWWQSGVLDDEREQAAGVFTELKEAGVWVDCASQRKGRVPSPAAPPLGAEVMSVGMPDYPGVFLTAWRNSSNPDLISRA</sequence>